<dbReference type="GO" id="GO:0004803">
    <property type="term" value="F:transposase activity"/>
    <property type="evidence" value="ECO:0007669"/>
    <property type="project" value="TreeGrafter"/>
</dbReference>
<dbReference type="AlphaFoldDB" id="A0A2I1JUV6"/>
<dbReference type="InterPro" id="IPR036397">
    <property type="entry name" value="RNaseH_sf"/>
</dbReference>
<dbReference type="RefSeq" id="WP_101954782.1">
    <property type="nucleotide sequence ID" value="NZ_PKHE01000038.1"/>
</dbReference>
<dbReference type="PANTHER" id="PTHR10948">
    <property type="entry name" value="TRANSPOSASE"/>
    <property type="match status" value="1"/>
</dbReference>
<protein>
    <submittedName>
        <fullName evidence="4">IS30 family transposase</fullName>
    </submittedName>
</protein>
<sequence>MTHIHDNTATKKGTHLSYQERCQIAILKQENYSNRAIAASLNRAPQTIHNEIKRGTVKQKKKQVQNGKEYVYYYTVYDADKGQATYDNQRLNCGRRPKWADSAAFMAWADEKMLEDHWSPDVVVGFAKRQELFDPKLIPSTTTLYNWIDSGIMRTKNMDLLEKLSRKPRQKKRSAKENKRILGNSIDERPEEVESRDHFGHWEIDTVIGQRTKGDEVLLTLVERMTRFEVLLKLPGKTSEAVCLAVSQLRERCGDDYTRLFKTVTADNGSEFASLQEALQETVFAYFTHPFASYERGTSENQHKFIRRFLPKGQKISEISDQQILRIQQWMNRYPRKILDYQTPYDCFLKAFRQEKAAA</sequence>
<dbReference type="NCBIfam" id="NF033563">
    <property type="entry name" value="transpos_IS30"/>
    <property type="match status" value="1"/>
</dbReference>
<gene>
    <name evidence="4" type="ORF">CYJ57_07675</name>
</gene>
<dbReference type="InterPro" id="IPR025246">
    <property type="entry name" value="IS30-like_HTH"/>
</dbReference>
<evidence type="ECO:0000313" key="4">
    <source>
        <dbReference type="EMBL" id="PKY87161.1"/>
    </source>
</evidence>
<dbReference type="InterPro" id="IPR012337">
    <property type="entry name" value="RNaseH-like_sf"/>
</dbReference>
<dbReference type="GO" id="GO:0015074">
    <property type="term" value="P:DNA integration"/>
    <property type="evidence" value="ECO:0007669"/>
    <property type="project" value="InterPro"/>
</dbReference>
<dbReference type="InterPro" id="IPR051917">
    <property type="entry name" value="Transposase-Integrase"/>
</dbReference>
<dbReference type="GO" id="GO:0032196">
    <property type="term" value="P:transposition"/>
    <property type="evidence" value="ECO:0007669"/>
    <property type="project" value="TreeGrafter"/>
</dbReference>
<feature type="region of interest" description="Disordered" evidence="2">
    <location>
        <begin position="166"/>
        <end position="185"/>
    </location>
</feature>
<comment type="caution">
    <text evidence="4">The sequence shown here is derived from an EMBL/GenBank/DDBJ whole genome shotgun (WGS) entry which is preliminary data.</text>
</comment>
<accession>A0A2I1JUV6</accession>
<dbReference type="InterPro" id="IPR001584">
    <property type="entry name" value="Integrase_cat-core"/>
</dbReference>
<dbReference type="Proteomes" id="UP000234384">
    <property type="component" value="Unassembled WGS sequence"/>
</dbReference>
<evidence type="ECO:0000256" key="1">
    <source>
        <dbReference type="ARBA" id="ARBA00023172"/>
    </source>
</evidence>
<feature type="domain" description="Integrase catalytic" evidence="3">
    <location>
        <begin position="186"/>
        <end position="352"/>
    </location>
</feature>
<keyword evidence="1" id="KW-0233">DNA recombination</keyword>
<dbReference type="GO" id="GO:0003676">
    <property type="term" value="F:nucleic acid binding"/>
    <property type="evidence" value="ECO:0007669"/>
    <property type="project" value="InterPro"/>
</dbReference>
<evidence type="ECO:0000313" key="5">
    <source>
        <dbReference type="Proteomes" id="UP000234384"/>
    </source>
</evidence>
<dbReference type="OrthoDB" id="2138131at2"/>
<dbReference type="SUPFAM" id="SSF53098">
    <property type="entry name" value="Ribonuclease H-like"/>
    <property type="match status" value="1"/>
</dbReference>
<feature type="compositionally biased region" description="Basic and acidic residues" evidence="2">
    <location>
        <begin position="175"/>
        <end position="185"/>
    </location>
</feature>
<dbReference type="GO" id="GO:0006310">
    <property type="term" value="P:DNA recombination"/>
    <property type="evidence" value="ECO:0007669"/>
    <property type="project" value="UniProtKB-KW"/>
</dbReference>
<dbReference type="Gene3D" id="1.10.10.60">
    <property type="entry name" value="Homeodomain-like"/>
    <property type="match status" value="1"/>
</dbReference>
<dbReference type="PROSITE" id="PS50994">
    <property type="entry name" value="INTEGRASE"/>
    <property type="match status" value="1"/>
</dbReference>
<dbReference type="GO" id="GO:0005829">
    <property type="term" value="C:cytosol"/>
    <property type="evidence" value="ECO:0007669"/>
    <property type="project" value="TreeGrafter"/>
</dbReference>
<dbReference type="InterPro" id="IPR053392">
    <property type="entry name" value="Transposase_IS30-like"/>
</dbReference>
<evidence type="ECO:0000259" key="3">
    <source>
        <dbReference type="PROSITE" id="PS50994"/>
    </source>
</evidence>
<evidence type="ECO:0000256" key="2">
    <source>
        <dbReference type="SAM" id="MobiDB-lite"/>
    </source>
</evidence>
<reference evidence="4 5" key="1">
    <citation type="submission" date="2017-12" db="EMBL/GenBank/DDBJ databases">
        <title>Phylogenetic diversity of female urinary microbiome.</title>
        <authorList>
            <person name="Thomas-White K."/>
            <person name="Wolfe A.J."/>
        </authorList>
    </citation>
    <scope>NUCLEOTIDE SEQUENCE [LARGE SCALE GENOMIC DNA]</scope>
    <source>
        <strain evidence="4 5">UMB0898</strain>
    </source>
</reference>
<organism evidence="4 5">
    <name type="scientific">Falseniella ignava</name>
    <dbReference type="NCBI Taxonomy" id="137730"/>
    <lineage>
        <taxon>Bacteria</taxon>
        <taxon>Bacillati</taxon>
        <taxon>Bacillota</taxon>
        <taxon>Bacilli</taxon>
        <taxon>Lactobacillales</taxon>
        <taxon>Aerococcaceae</taxon>
        <taxon>Falseniella</taxon>
    </lineage>
</organism>
<dbReference type="PANTHER" id="PTHR10948:SF23">
    <property type="entry name" value="TRANSPOSASE INSI FOR INSERTION SEQUENCE ELEMENT IS30A-RELATED"/>
    <property type="match status" value="1"/>
</dbReference>
<name>A0A2I1JUV6_9LACT</name>
<proteinExistence type="predicted"/>
<dbReference type="Gene3D" id="3.30.420.10">
    <property type="entry name" value="Ribonuclease H-like superfamily/Ribonuclease H"/>
    <property type="match status" value="1"/>
</dbReference>
<dbReference type="EMBL" id="PKHE01000038">
    <property type="protein sequence ID" value="PKY87161.1"/>
    <property type="molecule type" value="Genomic_DNA"/>
</dbReference>
<dbReference type="Pfam" id="PF13936">
    <property type="entry name" value="HTH_38"/>
    <property type="match status" value="1"/>
</dbReference>